<keyword evidence="2" id="KW-0313">Glucose metabolism</keyword>
<dbReference type="OrthoDB" id="9790815at2"/>
<protein>
    <submittedName>
        <fullName evidence="3">3-carboxymuconate cyclase</fullName>
    </submittedName>
</protein>
<reference evidence="3 4" key="1">
    <citation type="submission" date="2018-09" db="EMBL/GenBank/DDBJ databases">
        <title>Zymobacter palmae IAM14233 (=T109) whole genome analysis.</title>
        <authorList>
            <person name="Yanase H."/>
        </authorList>
    </citation>
    <scope>NUCLEOTIDE SEQUENCE [LARGE SCALE GENOMIC DNA]</scope>
    <source>
        <strain evidence="3 4">IAM14233</strain>
    </source>
</reference>
<dbReference type="Proteomes" id="UP000267342">
    <property type="component" value="Chromosome"/>
</dbReference>
<dbReference type="InterPro" id="IPR019405">
    <property type="entry name" value="Lactonase_7-beta_prop"/>
</dbReference>
<dbReference type="Gene3D" id="2.130.10.10">
    <property type="entry name" value="YVTN repeat-like/Quinoprotein amine dehydrogenase"/>
    <property type="match status" value="1"/>
</dbReference>
<dbReference type="SUPFAM" id="SSF51004">
    <property type="entry name" value="C-terminal (heme d1) domain of cytochrome cd1-nitrite reductase"/>
    <property type="match status" value="1"/>
</dbReference>
<keyword evidence="2" id="KW-0119">Carbohydrate metabolism</keyword>
<dbReference type="InterPro" id="IPR050282">
    <property type="entry name" value="Cycloisomerase_2"/>
</dbReference>
<organism evidence="3 4">
    <name type="scientific">Zymobacter palmae</name>
    <dbReference type="NCBI Taxonomy" id="33074"/>
    <lineage>
        <taxon>Bacteria</taxon>
        <taxon>Pseudomonadati</taxon>
        <taxon>Pseudomonadota</taxon>
        <taxon>Gammaproteobacteria</taxon>
        <taxon>Oceanospirillales</taxon>
        <taxon>Halomonadaceae</taxon>
        <taxon>Zymobacter group</taxon>
        <taxon>Zymobacter</taxon>
    </lineage>
</organism>
<dbReference type="GO" id="GO:0017057">
    <property type="term" value="F:6-phosphogluconolactonase activity"/>
    <property type="evidence" value="ECO:0007669"/>
    <property type="project" value="TreeGrafter"/>
</dbReference>
<dbReference type="KEGG" id="zpl:ZBT109_0875"/>
<evidence type="ECO:0000256" key="1">
    <source>
        <dbReference type="ARBA" id="ARBA00005564"/>
    </source>
</evidence>
<name>A0A348HDE6_9GAMM</name>
<dbReference type="PANTHER" id="PTHR30344">
    <property type="entry name" value="6-PHOSPHOGLUCONOLACTONASE-RELATED"/>
    <property type="match status" value="1"/>
</dbReference>
<keyword evidence="4" id="KW-1185">Reference proteome</keyword>
<evidence type="ECO:0000256" key="2">
    <source>
        <dbReference type="ARBA" id="ARBA00022526"/>
    </source>
</evidence>
<accession>A0A348HDE6</accession>
<evidence type="ECO:0000313" key="4">
    <source>
        <dbReference type="Proteomes" id="UP000267342"/>
    </source>
</evidence>
<dbReference type="GO" id="GO:0006006">
    <property type="term" value="P:glucose metabolic process"/>
    <property type="evidence" value="ECO:0007669"/>
    <property type="project" value="UniProtKB-KW"/>
</dbReference>
<dbReference type="GO" id="GO:0005829">
    <property type="term" value="C:cytosol"/>
    <property type="evidence" value="ECO:0007669"/>
    <property type="project" value="TreeGrafter"/>
</dbReference>
<sequence length="360" mass="39903">MTHYHLLLGTYTSGSSSKGIHHFRLECAPFQCREWALTPADNPSYLALDEEGEHVYATHEIGADREGWVSSYRLEAHTGMLQVISTVPTKGSDPCHVAVSPQRRFLFVSNYSSGSLAVVPCDRHGQLHDPVAVITYGGGSGAQPERQQGAHVHFAAATPDKRYLLVCDLGNDCMYRYPLLDESGDGCPLALDKVQRIELPRGSGPRQVKFSPCGRFAYVMGELDGCVYLFDYQDGDLRLRQYVLLAESWGEQEHGGGELAISSDGRFLYASNRGDFDEIAVFALDEEQGTMRRIQRLKTEGVMPRHFEITPDGGYVLVCNQGSGTLQLFDRDEHSGYLTHMQQCAFVDQPACALLLPLPH</sequence>
<comment type="similarity">
    <text evidence="1">Belongs to the cycloisomerase 2 family.</text>
</comment>
<dbReference type="EMBL" id="AP018933">
    <property type="protein sequence ID" value="BBG29648.1"/>
    <property type="molecule type" value="Genomic_DNA"/>
</dbReference>
<dbReference type="Pfam" id="PF10282">
    <property type="entry name" value="Lactonase"/>
    <property type="match status" value="1"/>
</dbReference>
<gene>
    <name evidence="3" type="ORF">ZBT109_0875</name>
</gene>
<evidence type="ECO:0000313" key="3">
    <source>
        <dbReference type="EMBL" id="BBG29648.1"/>
    </source>
</evidence>
<dbReference type="RefSeq" id="WP_051523849.1">
    <property type="nucleotide sequence ID" value="NZ_AP018933.1"/>
</dbReference>
<dbReference type="InterPro" id="IPR015943">
    <property type="entry name" value="WD40/YVTN_repeat-like_dom_sf"/>
</dbReference>
<proteinExistence type="inferred from homology"/>
<dbReference type="PANTHER" id="PTHR30344:SF1">
    <property type="entry name" value="6-PHOSPHOGLUCONOLACTONASE"/>
    <property type="match status" value="1"/>
</dbReference>
<dbReference type="InterPro" id="IPR011048">
    <property type="entry name" value="Haem_d1_sf"/>
</dbReference>
<dbReference type="AlphaFoldDB" id="A0A348HDE6"/>
<dbReference type="STRING" id="1123510.GCA_000620025_02243"/>